<feature type="signal peptide" evidence="2">
    <location>
        <begin position="1"/>
        <end position="23"/>
    </location>
</feature>
<keyword evidence="2" id="KW-0732">Signal</keyword>
<evidence type="ECO:0000313" key="3">
    <source>
        <dbReference type="EMBL" id="MBT0958244.1"/>
    </source>
</evidence>
<accession>A0AAP2G980</accession>
<dbReference type="AlphaFoldDB" id="A0AAP2G980"/>
<keyword evidence="4" id="KW-1185">Reference proteome</keyword>
<feature type="chain" id="PRO_5043028587" evidence="2">
    <location>
        <begin position="24"/>
        <end position="113"/>
    </location>
</feature>
<evidence type="ECO:0000256" key="1">
    <source>
        <dbReference type="SAM" id="MobiDB-lite"/>
    </source>
</evidence>
<dbReference type="RefSeq" id="WP_327794456.1">
    <property type="nucleotide sequence ID" value="NZ_JADQAZ010000002.1"/>
</dbReference>
<name>A0AAP2G980_9RHOB</name>
<reference evidence="3 4" key="1">
    <citation type="journal article" date="2021" name="Arch. Microbiol.">
        <title>Harenicola maris gen. nov., sp. nov. isolated from the Sea of Japan shallow sediments.</title>
        <authorList>
            <person name="Romanenko L.A."/>
            <person name="Kurilenko V.V."/>
            <person name="Chernysheva N.Y."/>
            <person name="Tekutyeva L.A."/>
            <person name="Velansky P.V."/>
            <person name="Svetashev V.I."/>
            <person name="Isaeva M.P."/>
        </authorList>
    </citation>
    <scope>NUCLEOTIDE SEQUENCE [LARGE SCALE GENOMIC DNA]</scope>
    <source>
        <strain evidence="3 4">KMM 3653</strain>
    </source>
</reference>
<feature type="compositionally biased region" description="Low complexity" evidence="1">
    <location>
        <begin position="97"/>
        <end position="113"/>
    </location>
</feature>
<dbReference type="Proteomes" id="UP001315686">
    <property type="component" value="Unassembled WGS sequence"/>
</dbReference>
<comment type="caution">
    <text evidence="3">The sequence shown here is derived from an EMBL/GenBank/DDBJ whole genome shotgun (WGS) entry which is preliminary data.</text>
</comment>
<evidence type="ECO:0000256" key="2">
    <source>
        <dbReference type="SAM" id="SignalP"/>
    </source>
</evidence>
<gene>
    <name evidence="3" type="ORF">IV417_12675</name>
</gene>
<proteinExistence type="predicted"/>
<organism evidence="3 4">
    <name type="scientific">Harenicola maris</name>
    <dbReference type="NCBI Taxonomy" id="2841044"/>
    <lineage>
        <taxon>Bacteria</taxon>
        <taxon>Pseudomonadati</taxon>
        <taxon>Pseudomonadota</taxon>
        <taxon>Alphaproteobacteria</taxon>
        <taxon>Rhodobacterales</taxon>
        <taxon>Paracoccaceae</taxon>
        <taxon>Harenicola</taxon>
    </lineage>
</organism>
<feature type="region of interest" description="Disordered" evidence="1">
    <location>
        <begin position="92"/>
        <end position="113"/>
    </location>
</feature>
<sequence length="113" mass="11157">MEMFSQKLSLVFLMVCAGTMAQAQEQNLTRATQIQLPSGELSTLGEFCDDPNNSDAEACIALIAGGGLPVTNFAPIAGGAGALALLAGLGGGGGSGSTTTTTTTATTTTPSTN</sequence>
<dbReference type="EMBL" id="JADQAZ010000002">
    <property type="protein sequence ID" value="MBT0958244.1"/>
    <property type="molecule type" value="Genomic_DNA"/>
</dbReference>
<protein>
    <submittedName>
        <fullName evidence="3">Uncharacterized protein</fullName>
    </submittedName>
</protein>
<evidence type="ECO:0000313" key="4">
    <source>
        <dbReference type="Proteomes" id="UP001315686"/>
    </source>
</evidence>